<reference evidence="2" key="1">
    <citation type="submission" date="2021-01" db="EMBL/GenBank/DDBJ databases">
        <authorList>
            <person name="Corre E."/>
            <person name="Pelletier E."/>
            <person name="Niang G."/>
            <person name="Scheremetjew M."/>
            <person name="Finn R."/>
            <person name="Kale V."/>
            <person name="Holt S."/>
            <person name="Cochrane G."/>
            <person name="Meng A."/>
            <person name="Brown T."/>
            <person name="Cohen L."/>
        </authorList>
    </citation>
    <scope>NUCLEOTIDE SEQUENCE</scope>
    <source>
        <strain evidence="2">CCMP 410</strain>
    </source>
</reference>
<evidence type="ECO:0000313" key="2">
    <source>
        <dbReference type="EMBL" id="CAD9273635.1"/>
    </source>
</evidence>
<feature type="compositionally biased region" description="Basic residues" evidence="1">
    <location>
        <begin position="155"/>
        <end position="164"/>
    </location>
</feature>
<gene>
    <name evidence="2" type="ORF">GOCE00092_LOCUS2543</name>
</gene>
<dbReference type="EMBL" id="HBGK01004815">
    <property type="protein sequence ID" value="CAD9273635.1"/>
    <property type="molecule type" value="Transcribed_RNA"/>
</dbReference>
<feature type="compositionally biased region" description="Pro residues" evidence="1">
    <location>
        <begin position="266"/>
        <end position="282"/>
    </location>
</feature>
<organism evidence="2">
    <name type="scientific">Grammatophora oceanica</name>
    <dbReference type="NCBI Taxonomy" id="210454"/>
    <lineage>
        <taxon>Eukaryota</taxon>
        <taxon>Sar</taxon>
        <taxon>Stramenopiles</taxon>
        <taxon>Ochrophyta</taxon>
        <taxon>Bacillariophyta</taxon>
        <taxon>Fragilariophyceae</taxon>
        <taxon>Fragilariophycidae</taxon>
        <taxon>Rhabdonematales</taxon>
        <taxon>Grammatophoraceae</taxon>
        <taxon>Grammatophora</taxon>
    </lineage>
</organism>
<name>A0A7S1UNY5_9STRA</name>
<proteinExistence type="predicted"/>
<protein>
    <submittedName>
        <fullName evidence="2">Uncharacterized protein</fullName>
    </submittedName>
</protein>
<feature type="region of interest" description="Disordered" evidence="1">
    <location>
        <begin position="116"/>
        <end position="237"/>
    </location>
</feature>
<feature type="compositionally biased region" description="Low complexity" evidence="1">
    <location>
        <begin position="303"/>
        <end position="314"/>
    </location>
</feature>
<sequence>MCASSIIRLHKLLVQDKVYKPDRGGNKPETVLPTHVQKLMKMYQKCVVKSKEIREKKLDGALKPGCTLEDFDKEVEDKFVESFKKKSIVSLREMVDRRKREVQVIEDCTALLAGLQERPGEEGVEDADRGGGGRTRQKGERVRPTSTTSTDSHFSKNRRKKRLPSGKSRGAAKLPKSSTASPRRAGKRLKRSFDEEEEQQEGNHQPPVMPSSARGMLHRAPPPAPPPPPSVPLVHHQHDRVPSVLYDPALAPSSWTPQPQQYFYHPAPPVSSRGPPPPPAPAPARDTYPSYHVDQGGAHDHPSPASSSYAAAYRSYDDNEGSTGRANPPSRAFHNAYTAPAPPSSQTFYRSYAPIMPSFQQKSVASRVLDYALLELAGARADVVRYEQLRLAVATLTSGDPVVNQVLDDLYRNGVVSLEQLVQFTLSFGTREGNIVPRTARATF</sequence>
<accession>A0A7S1UNY5</accession>
<feature type="compositionally biased region" description="Pro residues" evidence="1">
    <location>
        <begin position="220"/>
        <end position="231"/>
    </location>
</feature>
<feature type="compositionally biased region" description="Basic and acidic residues" evidence="1">
    <location>
        <begin position="118"/>
        <end position="143"/>
    </location>
</feature>
<dbReference type="AlphaFoldDB" id="A0A7S1UNY5"/>
<feature type="region of interest" description="Disordered" evidence="1">
    <location>
        <begin position="257"/>
        <end position="336"/>
    </location>
</feature>
<evidence type="ECO:0000256" key="1">
    <source>
        <dbReference type="SAM" id="MobiDB-lite"/>
    </source>
</evidence>